<gene>
    <name evidence="2" type="ORF">Tco025E_05293</name>
</gene>
<dbReference type="Proteomes" id="UP000284403">
    <property type="component" value="Unassembled WGS sequence"/>
</dbReference>
<organism evidence="2 3">
    <name type="scientific">Trypanosoma conorhini</name>
    <dbReference type="NCBI Taxonomy" id="83891"/>
    <lineage>
        <taxon>Eukaryota</taxon>
        <taxon>Discoba</taxon>
        <taxon>Euglenozoa</taxon>
        <taxon>Kinetoplastea</taxon>
        <taxon>Metakinetoplastina</taxon>
        <taxon>Trypanosomatida</taxon>
        <taxon>Trypanosomatidae</taxon>
        <taxon>Trypanosoma</taxon>
    </lineage>
</organism>
<accession>A0A3R7RYX2</accession>
<dbReference type="EMBL" id="MKKU01000304">
    <property type="protein sequence ID" value="RNF16097.1"/>
    <property type="molecule type" value="Genomic_DNA"/>
</dbReference>
<dbReference type="RefSeq" id="XP_029227696.1">
    <property type="nucleotide sequence ID" value="XM_029372194.1"/>
</dbReference>
<proteinExistence type="predicted"/>
<comment type="caution">
    <text evidence="2">The sequence shown here is derived from an EMBL/GenBank/DDBJ whole genome shotgun (WGS) entry which is preliminary data.</text>
</comment>
<dbReference type="AlphaFoldDB" id="A0A3R7RYX2"/>
<keyword evidence="3" id="KW-1185">Reference proteome</keyword>
<dbReference type="OrthoDB" id="261755at2759"/>
<evidence type="ECO:0000313" key="2">
    <source>
        <dbReference type="EMBL" id="RNF16097.1"/>
    </source>
</evidence>
<sequence>MWRRCAVDVIARGSRGVASRAPAQPQPRGGTVTARPAAAPRHPQRQQRSIPRPEPPRRRFSWRTSPPIVWLIANAVPIATYQLFLEAGCTGLCAWLLLRGRTTAAGIEAWLQSHHYPFTGLIDWAGGRHAEDWTVAGRRIDAATLTALHVGHNVANGLLPLQVVFLAATYPVVARAAAAASRGPLAAQLLRAREHCRALFHKERVETPVRHPFGKPKRFRRR</sequence>
<feature type="region of interest" description="Disordered" evidence="1">
    <location>
        <begin position="16"/>
        <end position="59"/>
    </location>
</feature>
<evidence type="ECO:0000256" key="1">
    <source>
        <dbReference type="SAM" id="MobiDB-lite"/>
    </source>
</evidence>
<name>A0A3R7RYX2_9TRYP</name>
<protein>
    <submittedName>
        <fullName evidence="2">Uncharacterized protein</fullName>
    </submittedName>
</protein>
<feature type="compositionally biased region" description="Low complexity" evidence="1">
    <location>
        <begin position="34"/>
        <end position="50"/>
    </location>
</feature>
<dbReference type="GeneID" id="40318904"/>
<evidence type="ECO:0000313" key="3">
    <source>
        <dbReference type="Proteomes" id="UP000284403"/>
    </source>
</evidence>
<reference evidence="2 3" key="1">
    <citation type="journal article" date="2018" name="BMC Genomics">
        <title>Genomic comparison of Trypanosoma conorhini and Trypanosoma rangeli to Trypanosoma cruzi strains of high and low virulence.</title>
        <authorList>
            <person name="Bradwell K.R."/>
            <person name="Koparde V.N."/>
            <person name="Matveyev A.V."/>
            <person name="Serrano M.G."/>
            <person name="Alves J.M."/>
            <person name="Parikh H."/>
            <person name="Huang B."/>
            <person name="Lee V."/>
            <person name="Espinosa-Alvarez O."/>
            <person name="Ortiz P.A."/>
            <person name="Costa-Martins A.G."/>
            <person name="Teixeira M.M."/>
            <person name="Buck G.A."/>
        </authorList>
    </citation>
    <scope>NUCLEOTIDE SEQUENCE [LARGE SCALE GENOMIC DNA]</scope>
    <source>
        <strain evidence="2 3">025E</strain>
    </source>
</reference>